<dbReference type="InterPro" id="IPR050270">
    <property type="entry name" value="DegV_domain_contain"/>
</dbReference>
<keyword evidence="4" id="KW-1185">Reference proteome</keyword>
<dbReference type="PANTHER" id="PTHR33434:SF3">
    <property type="entry name" value="DEGV DOMAIN-CONTAINING PROTEIN YITS"/>
    <property type="match status" value="1"/>
</dbReference>
<dbReference type="RefSeq" id="WP_380425620.1">
    <property type="nucleotide sequence ID" value="NZ_JBHRZV010000027.1"/>
</dbReference>
<dbReference type="PANTHER" id="PTHR33434">
    <property type="entry name" value="DEGV DOMAIN-CONTAINING PROTEIN DR_1986-RELATED"/>
    <property type="match status" value="1"/>
</dbReference>
<dbReference type="Pfam" id="PF02645">
    <property type="entry name" value="DegV"/>
    <property type="match status" value="1"/>
</dbReference>
<organism evidence="3 4">
    <name type="scientific">Streptococcus caprae</name>
    <dbReference type="NCBI Taxonomy" id="1640501"/>
    <lineage>
        <taxon>Bacteria</taxon>
        <taxon>Bacillati</taxon>
        <taxon>Bacillota</taxon>
        <taxon>Bacilli</taxon>
        <taxon>Lactobacillales</taxon>
        <taxon>Streptococcaceae</taxon>
        <taxon>Streptococcus</taxon>
    </lineage>
</organism>
<dbReference type="InterPro" id="IPR043168">
    <property type="entry name" value="DegV_C"/>
</dbReference>
<evidence type="ECO:0000313" key="3">
    <source>
        <dbReference type="EMBL" id="MFC3927733.1"/>
    </source>
</evidence>
<sequence>MKFKILTDSTSDIDQTWAQEQAVDVLGLTVQLEGVTYETVGPDRLTSTVLLEKMNHGAKPQTSQINVGTFEAYFRQVVEAGQAVFYVAFSSTLSGTYQSAVMAREVVLDDFPQAEIVIYDTKAASLGQTYLVMKAVEVREAGGSLADALAVVEDLAPRMRTIFLVDDLNHLMRGGRISKTSAIIGGLVNIKPIITIARDGSLQSTAKARGSKKAVSTAIDMILDGLADDTVLVAYADQEEPAQVIAERLRENPQITRVLVGPLGPVISAHVGPGTIGVFAVGKEER</sequence>
<evidence type="ECO:0000256" key="2">
    <source>
        <dbReference type="ARBA" id="ARBA00023121"/>
    </source>
</evidence>
<reference evidence="4" key="1">
    <citation type="journal article" date="2019" name="Int. J. Syst. Evol. Microbiol.">
        <title>The Global Catalogue of Microorganisms (GCM) 10K type strain sequencing project: providing services to taxonomists for standard genome sequencing and annotation.</title>
        <authorList>
            <consortium name="The Broad Institute Genomics Platform"/>
            <consortium name="The Broad Institute Genome Sequencing Center for Infectious Disease"/>
            <person name="Wu L."/>
            <person name="Ma J."/>
        </authorList>
    </citation>
    <scope>NUCLEOTIDE SEQUENCE [LARGE SCALE GENOMIC DNA]</scope>
    <source>
        <strain evidence="4">CCUG 67170</strain>
    </source>
</reference>
<dbReference type="EMBL" id="JBHRZV010000027">
    <property type="protein sequence ID" value="MFC3927733.1"/>
    <property type="molecule type" value="Genomic_DNA"/>
</dbReference>
<gene>
    <name evidence="3" type="ORF">ACFORF_03760</name>
</gene>
<evidence type="ECO:0000256" key="1">
    <source>
        <dbReference type="ARBA" id="ARBA00003238"/>
    </source>
</evidence>
<protein>
    <submittedName>
        <fullName evidence="3">DegV family protein</fullName>
    </submittedName>
</protein>
<dbReference type="Gene3D" id="2.20.28.50">
    <property type="entry name" value="degv family protein"/>
    <property type="match status" value="1"/>
</dbReference>
<name>A0ABV8CUX4_9STRE</name>
<dbReference type="NCBIfam" id="TIGR00762">
    <property type="entry name" value="DegV"/>
    <property type="match status" value="1"/>
</dbReference>
<proteinExistence type="predicted"/>
<dbReference type="InterPro" id="IPR003797">
    <property type="entry name" value="DegV"/>
</dbReference>
<comment type="function">
    <text evidence="1">May bind long-chain fatty acids, such as palmitate, and may play a role in lipid transport or fatty acid metabolism.</text>
</comment>
<dbReference type="SUPFAM" id="SSF82549">
    <property type="entry name" value="DAK1/DegV-like"/>
    <property type="match status" value="1"/>
</dbReference>
<dbReference type="Gene3D" id="3.30.1180.10">
    <property type="match status" value="1"/>
</dbReference>
<dbReference type="Gene3D" id="3.40.50.10440">
    <property type="entry name" value="Dihydroxyacetone kinase, domain 1"/>
    <property type="match status" value="1"/>
</dbReference>
<accession>A0ABV8CUX4</accession>
<dbReference type="Proteomes" id="UP001595807">
    <property type="component" value="Unassembled WGS sequence"/>
</dbReference>
<evidence type="ECO:0000313" key="4">
    <source>
        <dbReference type="Proteomes" id="UP001595807"/>
    </source>
</evidence>
<keyword evidence="2" id="KW-0446">Lipid-binding</keyword>
<comment type="caution">
    <text evidence="3">The sequence shown here is derived from an EMBL/GenBank/DDBJ whole genome shotgun (WGS) entry which is preliminary data.</text>
</comment>
<dbReference type="PROSITE" id="PS51482">
    <property type="entry name" value="DEGV"/>
    <property type="match status" value="1"/>
</dbReference>